<reference evidence="2" key="1">
    <citation type="submission" date="2022-11" db="UniProtKB">
        <authorList>
            <consortium name="WormBaseParasite"/>
        </authorList>
    </citation>
    <scope>IDENTIFICATION</scope>
</reference>
<evidence type="ECO:0000313" key="1">
    <source>
        <dbReference type="Proteomes" id="UP000887563"/>
    </source>
</evidence>
<organism evidence="1 2">
    <name type="scientific">Meloidogyne incognita</name>
    <name type="common">Southern root-knot nematode worm</name>
    <name type="synonym">Oxyuris incognita</name>
    <dbReference type="NCBI Taxonomy" id="6306"/>
    <lineage>
        <taxon>Eukaryota</taxon>
        <taxon>Metazoa</taxon>
        <taxon>Ecdysozoa</taxon>
        <taxon>Nematoda</taxon>
        <taxon>Chromadorea</taxon>
        <taxon>Rhabditida</taxon>
        <taxon>Tylenchina</taxon>
        <taxon>Tylenchomorpha</taxon>
        <taxon>Tylenchoidea</taxon>
        <taxon>Meloidogynidae</taxon>
        <taxon>Meloidogyninae</taxon>
        <taxon>Meloidogyne</taxon>
        <taxon>Meloidogyne incognita group</taxon>
    </lineage>
</organism>
<evidence type="ECO:0000313" key="2">
    <source>
        <dbReference type="WBParaSite" id="Minc3s00448g12487"/>
    </source>
</evidence>
<keyword evidence="1" id="KW-1185">Reference proteome</keyword>
<protein>
    <submittedName>
        <fullName evidence="2">Uncharacterized protein</fullName>
    </submittedName>
</protein>
<name>A0A914LDW9_MELIC</name>
<sequence>MRPMKVDVSNEKFMRPMKDYASNAWSVGVRLALSWLGSQLPALSWQHSVGGSHLARSDAW</sequence>
<dbReference type="Proteomes" id="UP000887563">
    <property type="component" value="Unplaced"/>
</dbReference>
<dbReference type="AlphaFoldDB" id="A0A914LDW9"/>
<proteinExistence type="predicted"/>
<accession>A0A914LDW9</accession>
<dbReference type="WBParaSite" id="Minc3s00448g12487">
    <property type="protein sequence ID" value="Minc3s00448g12487"/>
    <property type="gene ID" value="Minc3s00448g12487"/>
</dbReference>